<evidence type="ECO:0000256" key="3">
    <source>
        <dbReference type="ARBA" id="ARBA00022485"/>
    </source>
</evidence>
<dbReference type="InterPro" id="IPR019575">
    <property type="entry name" value="Nuop51_4Fe4S-bd"/>
</dbReference>
<dbReference type="Pfam" id="PF01257">
    <property type="entry name" value="2Fe-2S_thioredx"/>
    <property type="match status" value="1"/>
</dbReference>
<keyword evidence="3" id="KW-0004">4Fe-4S</keyword>
<dbReference type="Proteomes" id="UP000518288">
    <property type="component" value="Unassembled WGS sequence"/>
</dbReference>
<comment type="cofactor">
    <cofactor evidence="1">
        <name>FMN</name>
        <dbReference type="ChEBI" id="CHEBI:58210"/>
    </cofactor>
</comment>
<dbReference type="EMBL" id="JACCFH010000001">
    <property type="protein sequence ID" value="NYG34760.1"/>
    <property type="molecule type" value="Genomic_DNA"/>
</dbReference>
<organism evidence="9 10">
    <name type="scientific">Sphaerotilus montanus</name>
    <dbReference type="NCBI Taxonomy" id="522889"/>
    <lineage>
        <taxon>Bacteria</taxon>
        <taxon>Pseudomonadati</taxon>
        <taxon>Pseudomonadota</taxon>
        <taxon>Betaproteobacteria</taxon>
        <taxon>Burkholderiales</taxon>
        <taxon>Sphaerotilaceae</taxon>
        <taxon>Sphaerotilus</taxon>
    </lineage>
</organism>
<evidence type="ECO:0000259" key="8">
    <source>
        <dbReference type="SMART" id="SM00928"/>
    </source>
</evidence>
<keyword evidence="10" id="KW-1185">Reference proteome</keyword>
<dbReference type="SUPFAM" id="SSF142984">
    <property type="entry name" value="Nqo1 middle domain-like"/>
    <property type="match status" value="1"/>
</dbReference>
<comment type="caution">
    <text evidence="9">The sequence shown here is derived from an EMBL/GenBank/DDBJ whole genome shotgun (WGS) entry which is preliminary data.</text>
</comment>
<dbReference type="Gene3D" id="3.10.20.600">
    <property type="match status" value="1"/>
</dbReference>
<reference evidence="9 10" key="1">
    <citation type="submission" date="2020-07" db="EMBL/GenBank/DDBJ databases">
        <title>Genomic Encyclopedia of Archaeal and Bacterial Type Strains, Phase II (KMG-II): from individual species to whole genera.</title>
        <authorList>
            <person name="Goeker M."/>
        </authorList>
    </citation>
    <scope>NUCLEOTIDE SEQUENCE [LARGE SCALE GENOMIC DNA]</scope>
    <source>
        <strain evidence="9 10">DSM 21226</strain>
    </source>
</reference>
<dbReference type="SMART" id="SM00928">
    <property type="entry name" value="NADH_4Fe-4S"/>
    <property type="match status" value="1"/>
</dbReference>
<evidence type="ECO:0000256" key="2">
    <source>
        <dbReference type="ARBA" id="ARBA00007523"/>
    </source>
</evidence>
<dbReference type="PROSITE" id="PS00645">
    <property type="entry name" value="COMPLEX1_51K_2"/>
    <property type="match status" value="1"/>
</dbReference>
<evidence type="ECO:0000256" key="4">
    <source>
        <dbReference type="ARBA" id="ARBA00022723"/>
    </source>
</evidence>
<comment type="similarity">
    <text evidence="2">Belongs to the complex I 51 kDa subunit family.</text>
</comment>
<keyword evidence="9" id="KW-0560">Oxidoreductase</keyword>
<evidence type="ECO:0000313" key="10">
    <source>
        <dbReference type="Proteomes" id="UP000518288"/>
    </source>
</evidence>
<dbReference type="InterPro" id="IPR011538">
    <property type="entry name" value="Nuo51_FMN-bd"/>
</dbReference>
<dbReference type="InterPro" id="IPR037225">
    <property type="entry name" value="Nuo51_FMN-bd_sf"/>
</dbReference>
<keyword evidence="4" id="KW-0479">Metal-binding</keyword>
<dbReference type="SUPFAM" id="SSF52833">
    <property type="entry name" value="Thioredoxin-like"/>
    <property type="match status" value="1"/>
</dbReference>
<dbReference type="InterPro" id="IPR037207">
    <property type="entry name" value="Nuop51_4Fe4S-bd_sf"/>
</dbReference>
<dbReference type="InterPro" id="IPR041921">
    <property type="entry name" value="NuoE_N"/>
</dbReference>
<dbReference type="PROSITE" id="PS00644">
    <property type="entry name" value="COMPLEX1_51K_1"/>
    <property type="match status" value="1"/>
</dbReference>
<evidence type="ECO:0000256" key="6">
    <source>
        <dbReference type="ARBA" id="ARBA00023014"/>
    </source>
</evidence>
<dbReference type="Gene3D" id="3.40.50.11540">
    <property type="entry name" value="NADH-ubiquinone oxidoreductase 51kDa subunit"/>
    <property type="match status" value="1"/>
</dbReference>
<dbReference type="SUPFAM" id="SSF140490">
    <property type="entry name" value="Nqo1C-terminal domain-like"/>
    <property type="match status" value="1"/>
</dbReference>
<protein>
    <submittedName>
        <fullName evidence="9">[NiFe] hydrogenase diaphorase moiety large subunit</fullName>
        <ecNumber evidence="9">1.12.1.2</ecNumber>
    </submittedName>
</protein>
<dbReference type="Pfam" id="PF01512">
    <property type="entry name" value="Complex1_51K"/>
    <property type="match status" value="1"/>
</dbReference>
<dbReference type="Pfam" id="PF10589">
    <property type="entry name" value="NADH_4Fe-4S"/>
    <property type="match status" value="1"/>
</dbReference>
<dbReference type="GO" id="GO:0008137">
    <property type="term" value="F:NADH dehydrogenase (ubiquinone) activity"/>
    <property type="evidence" value="ECO:0007669"/>
    <property type="project" value="InterPro"/>
</dbReference>
<evidence type="ECO:0000256" key="5">
    <source>
        <dbReference type="ARBA" id="ARBA00023004"/>
    </source>
</evidence>
<feature type="domain" description="NADH-ubiquinone oxidoreductase 51kDa subunit iron-sulphur binding" evidence="8">
    <location>
        <begin position="493"/>
        <end position="538"/>
    </location>
</feature>
<dbReference type="GO" id="GO:0046872">
    <property type="term" value="F:metal ion binding"/>
    <property type="evidence" value="ECO:0007669"/>
    <property type="project" value="UniProtKB-KW"/>
</dbReference>
<proteinExistence type="inferred from homology"/>
<dbReference type="AlphaFoldDB" id="A0A7Y9R3V3"/>
<dbReference type="GO" id="GO:0047985">
    <property type="term" value="F:hydrogen dehydrogenase activity"/>
    <property type="evidence" value="ECO:0007669"/>
    <property type="project" value="UniProtKB-EC"/>
</dbReference>
<dbReference type="Gene3D" id="1.10.10.1590">
    <property type="entry name" value="NADH-quinone oxidoreductase subunit E"/>
    <property type="match status" value="1"/>
</dbReference>
<feature type="region of interest" description="Disordered" evidence="7">
    <location>
        <begin position="599"/>
        <end position="622"/>
    </location>
</feature>
<dbReference type="RefSeq" id="WP_179635364.1">
    <property type="nucleotide sequence ID" value="NZ_JACCFH010000001.1"/>
</dbReference>
<dbReference type="SUPFAM" id="SSF142019">
    <property type="entry name" value="Nqo1 FMN-binding domain-like"/>
    <property type="match status" value="1"/>
</dbReference>
<evidence type="ECO:0000313" key="9">
    <source>
        <dbReference type="EMBL" id="NYG34760.1"/>
    </source>
</evidence>
<dbReference type="Gene3D" id="3.40.30.10">
    <property type="entry name" value="Glutaredoxin"/>
    <property type="match status" value="1"/>
</dbReference>
<dbReference type="PANTHER" id="PTHR43578">
    <property type="entry name" value="NADH-QUINONE OXIDOREDUCTASE SUBUNIT F"/>
    <property type="match status" value="1"/>
</dbReference>
<dbReference type="GO" id="GO:0051539">
    <property type="term" value="F:4 iron, 4 sulfur cluster binding"/>
    <property type="evidence" value="ECO:0007669"/>
    <property type="project" value="UniProtKB-KW"/>
</dbReference>
<dbReference type="InterPro" id="IPR001949">
    <property type="entry name" value="NADH-UbQ_OxRdtase_51kDa_CS"/>
</dbReference>
<name>A0A7Y9R3V3_9BURK</name>
<keyword evidence="5" id="KW-0408">Iron</keyword>
<dbReference type="InterPro" id="IPR036249">
    <property type="entry name" value="Thioredoxin-like_sf"/>
</dbReference>
<evidence type="ECO:0000256" key="1">
    <source>
        <dbReference type="ARBA" id="ARBA00001917"/>
    </source>
</evidence>
<dbReference type="EC" id="1.12.1.2" evidence="9"/>
<dbReference type="Gene3D" id="1.20.1440.230">
    <property type="entry name" value="NADH-ubiquinone oxidoreductase 51kDa subunit, iron-sulphur binding domain"/>
    <property type="match status" value="1"/>
</dbReference>
<dbReference type="PANTHER" id="PTHR43578:SF3">
    <property type="entry name" value="NADH-QUINONE OXIDOREDUCTASE SUBUNIT F"/>
    <property type="match status" value="1"/>
</dbReference>
<keyword evidence="6" id="KW-0411">Iron-sulfur</keyword>
<gene>
    <name evidence="9" type="ORF">BDD16_003746</name>
</gene>
<accession>A0A7Y9R3V3</accession>
<evidence type="ECO:0000256" key="7">
    <source>
        <dbReference type="SAM" id="MobiDB-lite"/>
    </source>
</evidence>
<feature type="compositionally biased region" description="Basic and acidic residues" evidence="7">
    <location>
        <begin position="602"/>
        <end position="622"/>
    </location>
</feature>
<sequence>MRHDPPSLPSPAALSDAPEVVRRVLGRHRSRPEQLGQILREVQAETRWLPRPVLAAIAGGLGCTLAHVEAVAGFYRFLHLEPVGRWHLLWSDAVSDRHLGSRDLAHELCRLLWLEPGQVGTDGRVSVDFASCTGWPDQGPALLVNHHAVITRMDAARVAALADLVCRDVPLAQWPPEWFRLDVNIRRRGVLLDETAPQEPGRAVRAALARGADGVLDELTTARLRGRGGAGFSTATKWRLARAATTPAGGTSVVVCNADEGEPGTFKDRALLMTQAEALFDGMTAAAVTLGARLGFLYLRGEYRVLLDDLEARLAQRRAAGLLGAGLVALGGPDFDIAIHLGAGAYVCGEESALLESLEGQRGTPRIRPPFPVESGYLRQPTVVNNVETFVAIARIVVHGGAWWASIGTAESSGTKLHSVAGDCARPGVYEFPFGVTVREVLQACGAENTQAVQVGGPSGVCLAPHEFDRRLGFEDVPTAGAFTIFDDSRDMFDVARGYSQFFAHESCGLCTPCRVGTELVRRRMDKLAAGRGSVPDTDELAELEALLHGATHCGLGATATNPLRDTLLRFRPAYERRVQGHAFSPAFHLDAELASARRAAGRAEAEASTRLDPLDQEPRQP</sequence>
<dbReference type="GO" id="GO:0010181">
    <property type="term" value="F:FMN binding"/>
    <property type="evidence" value="ECO:0007669"/>
    <property type="project" value="InterPro"/>
</dbReference>